<protein>
    <recommendedName>
        <fullName evidence="7">Demethylmenaquinone methyltransferase</fullName>
    </recommendedName>
</protein>
<dbReference type="InterPro" id="IPR029063">
    <property type="entry name" value="SAM-dependent_MTases_sf"/>
</dbReference>
<keyword evidence="2" id="KW-0489">Methyltransferase</keyword>
<evidence type="ECO:0000256" key="2">
    <source>
        <dbReference type="ARBA" id="ARBA00022603"/>
    </source>
</evidence>
<dbReference type="AlphaFoldDB" id="A0A6J4VW66"/>
<evidence type="ECO:0000256" key="5">
    <source>
        <dbReference type="SAM" id="MobiDB-lite"/>
    </source>
</evidence>
<dbReference type="GO" id="GO:0009234">
    <property type="term" value="P:menaquinone biosynthetic process"/>
    <property type="evidence" value="ECO:0007669"/>
    <property type="project" value="UniProtKB-KW"/>
</dbReference>
<dbReference type="PANTHER" id="PTHR43591">
    <property type="entry name" value="METHYLTRANSFERASE"/>
    <property type="match status" value="1"/>
</dbReference>
<feature type="non-terminal residue" evidence="6">
    <location>
        <position position="240"/>
    </location>
</feature>
<feature type="compositionally biased region" description="Pro residues" evidence="5">
    <location>
        <begin position="1"/>
        <end position="12"/>
    </location>
</feature>
<keyword evidence="3" id="KW-0808">Transferase</keyword>
<proteinExistence type="predicted"/>
<evidence type="ECO:0000256" key="4">
    <source>
        <dbReference type="ARBA" id="ARBA00022691"/>
    </source>
</evidence>
<accession>A0A6J4VW66</accession>
<dbReference type="InterPro" id="IPR004033">
    <property type="entry name" value="UbiE/COQ5_MeTrFase"/>
</dbReference>
<dbReference type="Pfam" id="PF01209">
    <property type="entry name" value="Ubie_methyltran"/>
    <property type="match status" value="1"/>
</dbReference>
<dbReference type="NCBIfam" id="TIGR01934">
    <property type="entry name" value="MenG_MenH_UbiE"/>
    <property type="match status" value="1"/>
</dbReference>
<evidence type="ECO:0000256" key="3">
    <source>
        <dbReference type="ARBA" id="ARBA00022679"/>
    </source>
</evidence>
<organism evidence="6">
    <name type="scientific">uncultured Thermomicrobiales bacterium</name>
    <dbReference type="NCBI Taxonomy" id="1645740"/>
    <lineage>
        <taxon>Bacteria</taxon>
        <taxon>Pseudomonadati</taxon>
        <taxon>Thermomicrobiota</taxon>
        <taxon>Thermomicrobia</taxon>
        <taxon>Thermomicrobiales</taxon>
        <taxon>environmental samples</taxon>
    </lineage>
</organism>
<keyword evidence="4" id="KW-0949">S-adenosyl-L-methionine</keyword>
<dbReference type="GO" id="GO:0032259">
    <property type="term" value="P:methylation"/>
    <property type="evidence" value="ECO:0007669"/>
    <property type="project" value="UniProtKB-KW"/>
</dbReference>
<dbReference type="Gene3D" id="3.40.50.150">
    <property type="entry name" value="Vaccinia Virus protein VP39"/>
    <property type="match status" value="1"/>
</dbReference>
<evidence type="ECO:0000313" key="6">
    <source>
        <dbReference type="EMBL" id="CAA9590221.1"/>
    </source>
</evidence>
<feature type="region of interest" description="Disordered" evidence="5">
    <location>
        <begin position="1"/>
        <end position="30"/>
    </location>
</feature>
<sequence length="240" mass="25859">MTDQRPPGPATEPEPDAPSDAPGTPLAPVRQPVRAIRAGAIQSSREVRRMFDRIVPRYDLMNRVMTGGRDSVWRTMVAKRAAEGLPAAAVLDVATGTGDLAFAIRRAGAGTVVGVDFSSEMIAAAHHKAGAGDGTTSFLVGDALRLPFPDKTFDACTVSFGLRNMADYDAALAEMTRILRPGGRFFCLEMTPFRRPILGPIFRVYFDRLVPLVGGLLSGDLAAYRYLPRSVEAFPAAHEL</sequence>
<name>A0A6J4VW66_9BACT</name>
<dbReference type="SUPFAM" id="SSF53335">
    <property type="entry name" value="S-adenosyl-L-methionine-dependent methyltransferases"/>
    <property type="match status" value="1"/>
</dbReference>
<dbReference type="PANTHER" id="PTHR43591:SF24">
    <property type="entry name" value="2-METHOXY-6-POLYPRENYL-1,4-BENZOQUINOL METHYLASE, MITOCHONDRIAL"/>
    <property type="match status" value="1"/>
</dbReference>
<keyword evidence="1" id="KW-0474">Menaquinone biosynthesis</keyword>
<evidence type="ECO:0008006" key="7">
    <source>
        <dbReference type="Google" id="ProtNLM"/>
    </source>
</evidence>
<dbReference type="EMBL" id="CADCWM010001243">
    <property type="protein sequence ID" value="CAA9590221.1"/>
    <property type="molecule type" value="Genomic_DNA"/>
</dbReference>
<dbReference type="PROSITE" id="PS51608">
    <property type="entry name" value="SAM_MT_UBIE"/>
    <property type="match status" value="1"/>
</dbReference>
<gene>
    <name evidence="6" type="ORF">AVDCRST_MAG88-4757</name>
</gene>
<evidence type="ECO:0000256" key="1">
    <source>
        <dbReference type="ARBA" id="ARBA00022428"/>
    </source>
</evidence>
<reference evidence="6" key="1">
    <citation type="submission" date="2020-02" db="EMBL/GenBank/DDBJ databases">
        <authorList>
            <person name="Meier V. D."/>
        </authorList>
    </citation>
    <scope>NUCLEOTIDE SEQUENCE</scope>
    <source>
        <strain evidence="6">AVDCRST_MAG88</strain>
    </source>
</reference>
<dbReference type="GO" id="GO:0008168">
    <property type="term" value="F:methyltransferase activity"/>
    <property type="evidence" value="ECO:0007669"/>
    <property type="project" value="UniProtKB-KW"/>
</dbReference>
<dbReference type="CDD" id="cd02440">
    <property type="entry name" value="AdoMet_MTases"/>
    <property type="match status" value="1"/>
</dbReference>